<evidence type="ECO:0000313" key="3">
    <source>
        <dbReference type="Proteomes" id="UP000613011"/>
    </source>
</evidence>
<dbReference type="InterPro" id="IPR021647">
    <property type="entry name" value="CusF_Ec"/>
</dbReference>
<name>A0A937D7T3_9BURK</name>
<accession>A0A937D7T3</accession>
<reference evidence="2" key="1">
    <citation type="submission" date="2021-01" db="EMBL/GenBank/DDBJ databases">
        <title>Ramlibacter sp. strain AW1 16S ribosomal RNA gene Genome sequencing and assembly.</title>
        <authorList>
            <person name="Kang M."/>
        </authorList>
    </citation>
    <scope>NUCLEOTIDE SEQUENCE</scope>
    <source>
        <strain evidence="2">AW1</strain>
    </source>
</reference>
<dbReference type="RefSeq" id="WP_201684351.1">
    <property type="nucleotide sequence ID" value="NZ_JAEQNA010000004.1"/>
</dbReference>
<protein>
    <submittedName>
        <fullName evidence="2">Copper-binding protein</fullName>
    </submittedName>
</protein>
<dbReference type="Proteomes" id="UP000613011">
    <property type="component" value="Unassembled WGS sequence"/>
</dbReference>
<organism evidence="2 3">
    <name type="scientific">Ramlibacter aurantiacus</name>
    <dbReference type="NCBI Taxonomy" id="2801330"/>
    <lineage>
        <taxon>Bacteria</taxon>
        <taxon>Pseudomonadati</taxon>
        <taxon>Pseudomonadota</taxon>
        <taxon>Betaproteobacteria</taxon>
        <taxon>Burkholderiales</taxon>
        <taxon>Comamonadaceae</taxon>
        <taxon>Ramlibacter</taxon>
    </lineage>
</organism>
<evidence type="ECO:0000256" key="1">
    <source>
        <dbReference type="SAM" id="MobiDB-lite"/>
    </source>
</evidence>
<dbReference type="EMBL" id="JAEQNA010000004">
    <property type="protein sequence ID" value="MBL0421281.1"/>
    <property type="molecule type" value="Genomic_DNA"/>
</dbReference>
<dbReference type="InterPro" id="IPR042230">
    <property type="entry name" value="CusF_sf"/>
</dbReference>
<dbReference type="Pfam" id="PF11604">
    <property type="entry name" value="CusF_Ec"/>
    <property type="match status" value="1"/>
</dbReference>
<feature type="region of interest" description="Disordered" evidence="1">
    <location>
        <begin position="21"/>
        <end position="50"/>
    </location>
</feature>
<sequence>MKHLITAALFVGSTFTWAQQAGGTDGHDAHHAPAATAQAQAPSEFAEGEVRRIDKSNAKLTLRHGEIKSLDMPPMTMVFSVADAQWLDKLKVGDKVRFQAISRNGAMTVTAIEPVR</sequence>
<feature type="compositionally biased region" description="Low complexity" evidence="1">
    <location>
        <begin position="32"/>
        <end position="42"/>
    </location>
</feature>
<dbReference type="Gene3D" id="2.40.50.320">
    <property type="entry name" value="Copper binding periplasmic protein CusF"/>
    <property type="match status" value="1"/>
</dbReference>
<dbReference type="AlphaFoldDB" id="A0A937D7T3"/>
<comment type="caution">
    <text evidence="2">The sequence shown here is derived from an EMBL/GenBank/DDBJ whole genome shotgun (WGS) entry which is preliminary data.</text>
</comment>
<keyword evidence="3" id="KW-1185">Reference proteome</keyword>
<evidence type="ECO:0000313" key="2">
    <source>
        <dbReference type="EMBL" id="MBL0421281.1"/>
    </source>
</evidence>
<gene>
    <name evidence="2" type="ORF">JI739_13055</name>
</gene>
<proteinExistence type="predicted"/>